<dbReference type="Gene3D" id="3.40.50.450">
    <property type="match status" value="1"/>
</dbReference>
<reference evidence="2 3" key="1">
    <citation type="submission" date="2016-06" db="EMBL/GenBank/DDBJ databases">
        <authorList>
            <person name="Kjaerup R.B."/>
            <person name="Dalgaard T.S."/>
            <person name="Juul-Madsen H.R."/>
        </authorList>
    </citation>
    <scope>NUCLEOTIDE SEQUENCE [LARGE SCALE GENOMIC DNA]</scope>
    <source>
        <strain evidence="2 3">DSM 43904</strain>
    </source>
</reference>
<evidence type="ECO:0000313" key="2">
    <source>
        <dbReference type="EMBL" id="SCG36202.1"/>
    </source>
</evidence>
<gene>
    <name evidence="2" type="ORF">GA0070609_0216</name>
</gene>
<accession>A0A1C5GQZ6</accession>
<dbReference type="SUPFAM" id="SSF102405">
    <property type="entry name" value="MCP/YpsA-like"/>
    <property type="match status" value="1"/>
</dbReference>
<protein>
    <recommendedName>
        <fullName evidence="4">Cytokinin riboside 5'-monophosphate phosphoribohydrolase</fullName>
    </recommendedName>
</protein>
<dbReference type="PANTHER" id="PTHR43393:SF2">
    <property type="entry name" value="CYTOKININ RIBOSIDE 5'-MONOPHOSPHATE PHOSPHORIBOHYDROLASE"/>
    <property type="match status" value="1"/>
</dbReference>
<feature type="compositionally biased region" description="Basic and acidic residues" evidence="1">
    <location>
        <begin position="8"/>
        <end position="19"/>
    </location>
</feature>
<dbReference type="InterPro" id="IPR005269">
    <property type="entry name" value="LOG"/>
</dbReference>
<feature type="compositionally biased region" description="Gly residues" evidence="1">
    <location>
        <begin position="279"/>
        <end position="298"/>
    </location>
</feature>
<organism evidence="2 3">
    <name type="scientific">Micromonospora echinaurantiaca</name>
    <dbReference type="NCBI Taxonomy" id="47857"/>
    <lineage>
        <taxon>Bacteria</taxon>
        <taxon>Bacillati</taxon>
        <taxon>Actinomycetota</taxon>
        <taxon>Actinomycetes</taxon>
        <taxon>Micromonosporales</taxon>
        <taxon>Micromonosporaceae</taxon>
        <taxon>Micromonospora</taxon>
    </lineage>
</organism>
<evidence type="ECO:0000256" key="1">
    <source>
        <dbReference type="SAM" id="MobiDB-lite"/>
    </source>
</evidence>
<dbReference type="FunFam" id="3.40.50.450:FF:000011">
    <property type="entry name" value="TIGR00730 family Rossman fold protein"/>
    <property type="match status" value="1"/>
</dbReference>
<dbReference type="PANTHER" id="PTHR43393">
    <property type="entry name" value="CYTOKININ RIBOSIDE 5'-MONOPHOSPHATE PHOSPHORIBOHYDROLASE"/>
    <property type="match status" value="1"/>
</dbReference>
<name>A0A1C5GQZ6_9ACTN</name>
<evidence type="ECO:0000313" key="3">
    <source>
        <dbReference type="Proteomes" id="UP000198217"/>
    </source>
</evidence>
<dbReference type="InterPro" id="IPR052341">
    <property type="entry name" value="LOG_family_nucleotidases"/>
</dbReference>
<dbReference type="EMBL" id="LT607750">
    <property type="protein sequence ID" value="SCG36202.1"/>
    <property type="molecule type" value="Genomic_DNA"/>
</dbReference>
<proteinExistence type="predicted"/>
<feature type="region of interest" description="Disordered" evidence="1">
    <location>
        <begin position="1"/>
        <end position="37"/>
    </location>
</feature>
<dbReference type="InterPro" id="IPR031100">
    <property type="entry name" value="LOG_fam"/>
</dbReference>
<dbReference type="Proteomes" id="UP000198217">
    <property type="component" value="Chromosome I"/>
</dbReference>
<evidence type="ECO:0008006" key="4">
    <source>
        <dbReference type="Google" id="ProtNLM"/>
    </source>
</evidence>
<keyword evidence="3" id="KW-1185">Reference proteome</keyword>
<dbReference type="GO" id="GO:0005829">
    <property type="term" value="C:cytosol"/>
    <property type="evidence" value="ECO:0007669"/>
    <property type="project" value="TreeGrafter"/>
</dbReference>
<dbReference type="GO" id="GO:0016787">
    <property type="term" value="F:hydrolase activity"/>
    <property type="evidence" value="ECO:0007669"/>
    <property type="project" value="InterPro"/>
</dbReference>
<dbReference type="AlphaFoldDB" id="A0A1C5GQZ6"/>
<dbReference type="Pfam" id="PF03641">
    <property type="entry name" value="Lysine_decarbox"/>
    <property type="match status" value="1"/>
</dbReference>
<dbReference type="GO" id="GO:0009691">
    <property type="term" value="P:cytokinin biosynthetic process"/>
    <property type="evidence" value="ECO:0007669"/>
    <property type="project" value="InterPro"/>
</dbReference>
<sequence length="331" mass="34343">MSQSNGREAGRAPGQERHRGAVTLRRQAIPTSTADQRLLDSRARSDWKTKDAWRALRILSEFVEGFDTLADLPPAVSVFGSARSLPESPECQLAEALGAALARAGYAVITGGGPGVMEAANRGASEAGGLSVGLGIELPFEQGLNDWVDLAIDFRYFFARKTMFVKYAQAFVVLPGGFGTMDELFEALTLVQTGKVTRFPVVLMGADYWRGLLDWLRDTMAAGGKIGPVDLELMCVTDDVDAAVRHIVEAEATLSAEQEAVREEAVARTAADQRVAGEATGGPSAGGGTAAPVGGGAAGDRSGPIAGVGGDRSGERPAGPARPAGDGEGAG</sequence>
<dbReference type="NCBIfam" id="TIGR00730">
    <property type="entry name" value="Rossman fold protein, TIGR00730 family"/>
    <property type="match status" value="1"/>
</dbReference>
<feature type="region of interest" description="Disordered" evidence="1">
    <location>
        <begin position="265"/>
        <end position="331"/>
    </location>
</feature>